<accession>A0ABZ0S3E8</accession>
<dbReference type="PROSITE" id="PS50059">
    <property type="entry name" value="FKBP_PPIASE"/>
    <property type="match status" value="1"/>
</dbReference>
<dbReference type="SUPFAM" id="SSF109998">
    <property type="entry name" value="Triger factor/SurA peptide-binding domain-like"/>
    <property type="match status" value="1"/>
</dbReference>
<dbReference type="GO" id="GO:0003755">
    <property type="term" value="F:peptidyl-prolyl cis-trans isomerase activity"/>
    <property type="evidence" value="ECO:0007669"/>
    <property type="project" value="UniProtKB-EC"/>
</dbReference>
<evidence type="ECO:0000256" key="3">
    <source>
        <dbReference type="ARBA" id="ARBA00013194"/>
    </source>
</evidence>
<evidence type="ECO:0000256" key="7">
    <source>
        <dbReference type="ARBA" id="ARBA00023186"/>
    </source>
</evidence>
<evidence type="ECO:0000256" key="8">
    <source>
        <dbReference type="ARBA" id="ARBA00023235"/>
    </source>
</evidence>
<evidence type="ECO:0000259" key="14">
    <source>
        <dbReference type="PROSITE" id="PS50059"/>
    </source>
</evidence>
<keyword evidence="7 11" id="KW-0143">Chaperone</keyword>
<evidence type="ECO:0000256" key="9">
    <source>
        <dbReference type="ARBA" id="ARBA00023306"/>
    </source>
</evidence>
<keyword evidence="9 11" id="KW-0131">Cell cycle</keyword>
<feature type="domain" description="PPIase FKBP-type" evidence="14">
    <location>
        <begin position="161"/>
        <end position="221"/>
    </location>
</feature>
<dbReference type="EMBL" id="CP121472">
    <property type="protein sequence ID" value="WPL15662.1"/>
    <property type="molecule type" value="Genomic_DNA"/>
</dbReference>
<dbReference type="HAMAP" id="MF_00303">
    <property type="entry name" value="Trigger_factor_Tig"/>
    <property type="match status" value="1"/>
</dbReference>
<reference evidence="15 16" key="1">
    <citation type="journal article" date="2023" name="Microorganisms">
        <title>Thiorhodovibrio frisius and Trv. litoralis spp. nov., Two Novel Members from a Clade of Fastidious Purple Sulfur Bacteria That Exhibit Unique Red-Shifted Light-Harvesting Capabilities.</title>
        <authorList>
            <person name="Methner A."/>
            <person name="Kuzyk S.B."/>
            <person name="Petersen J."/>
            <person name="Bauer S."/>
            <person name="Brinkmann H."/>
            <person name="Sichau K."/>
            <person name="Wanner G."/>
            <person name="Wolf J."/>
            <person name="Neumann-Schaal M."/>
            <person name="Henke P."/>
            <person name="Tank M."/>
            <person name="Sproer C."/>
            <person name="Bunk B."/>
            <person name="Overmann J."/>
        </authorList>
    </citation>
    <scope>NUCLEOTIDE SEQUENCE [LARGE SCALE GENOMIC DNA]</scope>
    <source>
        <strain evidence="15 16">DSM 6702</strain>
    </source>
</reference>
<evidence type="ECO:0000256" key="13">
    <source>
        <dbReference type="RuleBase" id="RU003914"/>
    </source>
</evidence>
<evidence type="ECO:0000256" key="11">
    <source>
        <dbReference type="HAMAP-Rule" id="MF_00303"/>
    </source>
</evidence>
<dbReference type="Pfam" id="PF00254">
    <property type="entry name" value="FKBP_C"/>
    <property type="match status" value="1"/>
</dbReference>
<dbReference type="InterPro" id="IPR005215">
    <property type="entry name" value="Trig_fac"/>
</dbReference>
<dbReference type="InterPro" id="IPR008880">
    <property type="entry name" value="Trigger_fac_C"/>
</dbReference>
<dbReference type="InterPro" id="IPR027304">
    <property type="entry name" value="Trigger_fact/SurA_dom_sf"/>
</dbReference>
<dbReference type="RefSeq" id="WP_328986220.1">
    <property type="nucleotide sequence ID" value="NZ_CP121472.1"/>
</dbReference>
<comment type="similarity">
    <text evidence="2 11 13">Belongs to the FKBP-type PPIase family. Tig subfamily.</text>
</comment>
<dbReference type="SUPFAM" id="SSF54534">
    <property type="entry name" value="FKBP-like"/>
    <property type="match status" value="1"/>
</dbReference>
<sequence>MQVSVQAGEGLKREMRVDLSADEIEAEIDKRLQRFARSARIPGFRPGKVPVRVLRQQYGDQLRNEVFGEMVQSSFPAALEQEELKPAGMPNIEPDIDQKNRRYSYTASFEVFPVVELRSLAGATIKRPLAEIAEADVDQMIERLRQQRREWVTVERGACTGDQVSIAFTGTIDGETFDGGTADDYRVEIGAGRMLAGFEDQLIGAAAADAREFDLRFPEDYRTEHLAGKQVHFEVKVHKVQESKLPEVDAAFIQEMGVSSGEVADFRIDVRETMERELRQRIDEIIKSRVLDALIEANPTDLPQSLIDQEARAIRESLTKSVNNQPLPFPESFFTETARRRVATGLLINEAVKHYELSIGDDAVRAKLQALAAGYEQPREVINYYLADQERLSQVRASLLEEMVVARLLEEARVEDEPKTFFELTGTEQ</sequence>
<keyword evidence="11" id="KW-0963">Cytoplasm</keyword>
<dbReference type="EC" id="5.2.1.8" evidence="3 11"/>
<dbReference type="InterPro" id="IPR046357">
    <property type="entry name" value="PPIase_dom_sf"/>
</dbReference>
<organism evidence="15 16">
    <name type="scientific">Thiorhodovibrio winogradskyi</name>
    <dbReference type="NCBI Taxonomy" id="77007"/>
    <lineage>
        <taxon>Bacteria</taxon>
        <taxon>Pseudomonadati</taxon>
        <taxon>Pseudomonadota</taxon>
        <taxon>Gammaproteobacteria</taxon>
        <taxon>Chromatiales</taxon>
        <taxon>Chromatiaceae</taxon>
        <taxon>Thiorhodovibrio</taxon>
    </lineage>
</organism>
<evidence type="ECO:0000256" key="12">
    <source>
        <dbReference type="PROSITE-ProRule" id="PRU00277"/>
    </source>
</evidence>
<evidence type="ECO:0000256" key="6">
    <source>
        <dbReference type="ARBA" id="ARBA00023110"/>
    </source>
</evidence>
<dbReference type="Gene3D" id="3.30.70.1050">
    <property type="entry name" value="Trigger factor ribosome-binding domain"/>
    <property type="match status" value="1"/>
</dbReference>
<name>A0ABZ0S3E8_9GAMM</name>
<evidence type="ECO:0000256" key="2">
    <source>
        <dbReference type="ARBA" id="ARBA00005464"/>
    </source>
</evidence>
<keyword evidence="8 11" id="KW-0413">Isomerase</keyword>
<keyword evidence="5 11" id="KW-0132">Cell division</keyword>
<dbReference type="InterPro" id="IPR001179">
    <property type="entry name" value="PPIase_FKBP_dom"/>
</dbReference>
<dbReference type="Gene3D" id="3.10.50.40">
    <property type="match status" value="1"/>
</dbReference>
<evidence type="ECO:0000313" key="15">
    <source>
        <dbReference type="EMBL" id="WPL15662.1"/>
    </source>
</evidence>
<dbReference type="InterPro" id="IPR008881">
    <property type="entry name" value="Trigger_fac_ribosome-bd_bac"/>
</dbReference>
<evidence type="ECO:0000313" key="16">
    <source>
        <dbReference type="Proteomes" id="UP001432180"/>
    </source>
</evidence>
<dbReference type="Pfam" id="PF05697">
    <property type="entry name" value="Trigger_N"/>
    <property type="match status" value="1"/>
</dbReference>
<dbReference type="Gene3D" id="1.10.3120.10">
    <property type="entry name" value="Trigger factor, C-terminal domain"/>
    <property type="match status" value="1"/>
</dbReference>
<evidence type="ECO:0000256" key="4">
    <source>
        <dbReference type="ARBA" id="ARBA00016902"/>
    </source>
</evidence>
<keyword evidence="16" id="KW-1185">Reference proteome</keyword>
<dbReference type="Pfam" id="PF05698">
    <property type="entry name" value="Trigger_C"/>
    <property type="match status" value="1"/>
</dbReference>
<gene>
    <name evidence="11 15" type="primary">tig</name>
    <name evidence="15" type="ORF">Thiowin_00569</name>
</gene>
<comment type="function">
    <text evidence="11">Involved in protein export. Acts as a chaperone by maintaining the newly synthesized protein in an open conformation. Functions as a peptidyl-prolyl cis-trans isomerase.</text>
</comment>
<comment type="subcellular location">
    <subcellularLocation>
        <location evidence="11">Cytoplasm</location>
    </subcellularLocation>
    <text evidence="11">About half TF is bound to the ribosome near the polypeptide exit tunnel while the other half is free in the cytoplasm.</text>
</comment>
<evidence type="ECO:0000256" key="5">
    <source>
        <dbReference type="ARBA" id="ARBA00022618"/>
    </source>
</evidence>
<dbReference type="PANTHER" id="PTHR30560:SF3">
    <property type="entry name" value="TRIGGER FACTOR-LIKE PROTEIN TIG, CHLOROPLASTIC"/>
    <property type="match status" value="1"/>
</dbReference>
<dbReference type="PIRSF" id="PIRSF003095">
    <property type="entry name" value="Trigger_factor"/>
    <property type="match status" value="1"/>
</dbReference>
<evidence type="ECO:0000256" key="1">
    <source>
        <dbReference type="ARBA" id="ARBA00000971"/>
    </source>
</evidence>
<dbReference type="NCBIfam" id="TIGR00115">
    <property type="entry name" value="tig"/>
    <property type="match status" value="1"/>
</dbReference>
<dbReference type="InterPro" id="IPR036611">
    <property type="entry name" value="Trigger_fac_ribosome-bd_sf"/>
</dbReference>
<dbReference type="SUPFAM" id="SSF102735">
    <property type="entry name" value="Trigger factor ribosome-binding domain"/>
    <property type="match status" value="1"/>
</dbReference>
<evidence type="ECO:0000256" key="10">
    <source>
        <dbReference type="ARBA" id="ARBA00029986"/>
    </source>
</evidence>
<dbReference type="Proteomes" id="UP001432180">
    <property type="component" value="Chromosome"/>
</dbReference>
<dbReference type="PANTHER" id="PTHR30560">
    <property type="entry name" value="TRIGGER FACTOR CHAPERONE AND PEPTIDYL-PROLYL CIS/TRANS ISOMERASE"/>
    <property type="match status" value="1"/>
</dbReference>
<dbReference type="InterPro" id="IPR037041">
    <property type="entry name" value="Trigger_fac_C_sf"/>
</dbReference>
<comment type="domain">
    <text evidence="11">Consists of 3 domains; the N-terminus binds the ribosome, the middle domain has PPIase activity, while the C-terminus has intrinsic chaperone activity on its own.</text>
</comment>
<protein>
    <recommendedName>
        <fullName evidence="4 11">Trigger factor</fullName>
        <shortName evidence="11">TF</shortName>
        <ecNumber evidence="3 11">5.2.1.8</ecNumber>
    </recommendedName>
    <alternativeName>
        <fullName evidence="10 11">PPIase</fullName>
    </alternativeName>
</protein>
<proteinExistence type="inferred from homology"/>
<keyword evidence="6 11" id="KW-0697">Rotamase</keyword>
<comment type="catalytic activity">
    <reaction evidence="1 11 12">
        <text>[protein]-peptidylproline (omega=180) = [protein]-peptidylproline (omega=0)</text>
        <dbReference type="Rhea" id="RHEA:16237"/>
        <dbReference type="Rhea" id="RHEA-COMP:10747"/>
        <dbReference type="Rhea" id="RHEA-COMP:10748"/>
        <dbReference type="ChEBI" id="CHEBI:83833"/>
        <dbReference type="ChEBI" id="CHEBI:83834"/>
        <dbReference type="EC" id="5.2.1.8"/>
    </reaction>
</comment>